<dbReference type="STRING" id="455432.AWN90_02870"/>
<comment type="caution">
    <text evidence="2">The sequence shown here is derived from an EMBL/GenBank/DDBJ whole genome shotgun (WGS) entry which is preliminary data.</text>
</comment>
<accession>A0A164KS90</accession>
<evidence type="ECO:0000259" key="1">
    <source>
        <dbReference type="Pfam" id="PF09994"/>
    </source>
</evidence>
<dbReference type="OrthoDB" id="4378831at2"/>
<dbReference type="PANTHER" id="PTHR33840">
    <property type="match status" value="1"/>
</dbReference>
<reference evidence="2 3" key="1">
    <citation type="submission" date="2016-04" db="EMBL/GenBank/DDBJ databases">
        <authorList>
            <person name="Evans L.H."/>
            <person name="Alamgir A."/>
            <person name="Owens N."/>
            <person name="Weber N.D."/>
            <person name="Virtaneva K."/>
            <person name="Barbian K."/>
            <person name="Babar A."/>
            <person name="Rosenke K."/>
        </authorList>
    </citation>
    <scope>NUCLEOTIDE SEQUENCE [LARGE SCALE GENOMIC DNA]</scope>
    <source>
        <strain evidence="2 3">IFM 0406</strain>
    </source>
</reference>
<protein>
    <recommendedName>
        <fullName evidence="1">T6SS Phospholipase effector Tle1-like catalytic domain-containing protein</fullName>
    </recommendedName>
</protein>
<dbReference type="PANTHER" id="PTHR33840:SF1">
    <property type="entry name" value="TLE1 PHOSPHOLIPASE DOMAIN-CONTAINING PROTEIN"/>
    <property type="match status" value="1"/>
</dbReference>
<dbReference type="EMBL" id="LWGR01000012">
    <property type="protein sequence ID" value="KZM71677.1"/>
    <property type="molecule type" value="Genomic_DNA"/>
</dbReference>
<organism evidence="2 3">
    <name type="scientific">Nocardia terpenica</name>
    <dbReference type="NCBI Taxonomy" id="455432"/>
    <lineage>
        <taxon>Bacteria</taxon>
        <taxon>Bacillati</taxon>
        <taxon>Actinomycetota</taxon>
        <taxon>Actinomycetes</taxon>
        <taxon>Mycobacteriales</taxon>
        <taxon>Nocardiaceae</taxon>
        <taxon>Nocardia</taxon>
    </lineage>
</organism>
<dbReference type="InterPro" id="IPR018712">
    <property type="entry name" value="Tle1-like_cat"/>
</dbReference>
<feature type="domain" description="T6SS Phospholipase effector Tle1-like catalytic" evidence="1">
    <location>
        <begin position="22"/>
        <end position="101"/>
    </location>
</feature>
<evidence type="ECO:0000313" key="3">
    <source>
        <dbReference type="Proteomes" id="UP000076512"/>
    </source>
</evidence>
<keyword evidence="3" id="KW-1185">Reference proteome</keyword>
<proteinExistence type="predicted"/>
<dbReference type="AlphaFoldDB" id="A0A164KS90"/>
<evidence type="ECO:0000313" key="2">
    <source>
        <dbReference type="EMBL" id="KZM71677.1"/>
    </source>
</evidence>
<dbReference type="Pfam" id="PF09994">
    <property type="entry name" value="T6SS_Tle1-like_cat"/>
    <property type="match status" value="1"/>
</dbReference>
<gene>
    <name evidence="2" type="ORF">AWN90_02870</name>
</gene>
<dbReference type="Proteomes" id="UP000076512">
    <property type="component" value="Unassembled WGS sequence"/>
</dbReference>
<sequence length="106" mass="11541">MTNIAKITGSVRLGTTSDTGERVVQQVFYTDGSGSRGNLDADLATMHRQLALNWEPGDEIFIFGFSRGAYTTRSLTGLIHRLGLLTAEAMGAGQFPDALKIDRQHK</sequence>
<name>A0A164KS90_9NOCA</name>